<comment type="caution">
    <text evidence="1">The sequence shown here is derived from an EMBL/GenBank/DDBJ whole genome shotgun (WGS) entry which is preliminary data.</text>
</comment>
<name>A0ABD1Y0G5_9MARC</name>
<dbReference type="EMBL" id="JBHFFA010000006">
    <property type="protein sequence ID" value="KAL2620248.1"/>
    <property type="molecule type" value="Genomic_DNA"/>
</dbReference>
<organism evidence="1 2">
    <name type="scientific">Riccia fluitans</name>
    <dbReference type="NCBI Taxonomy" id="41844"/>
    <lineage>
        <taxon>Eukaryota</taxon>
        <taxon>Viridiplantae</taxon>
        <taxon>Streptophyta</taxon>
        <taxon>Embryophyta</taxon>
        <taxon>Marchantiophyta</taxon>
        <taxon>Marchantiopsida</taxon>
        <taxon>Marchantiidae</taxon>
        <taxon>Marchantiales</taxon>
        <taxon>Ricciaceae</taxon>
        <taxon>Riccia</taxon>
    </lineage>
</organism>
<proteinExistence type="predicted"/>
<protein>
    <submittedName>
        <fullName evidence="1">Uncharacterized protein</fullName>
    </submittedName>
</protein>
<keyword evidence="2" id="KW-1185">Reference proteome</keyword>
<evidence type="ECO:0000313" key="1">
    <source>
        <dbReference type="EMBL" id="KAL2620248.1"/>
    </source>
</evidence>
<sequence>MLVCFAYGGEASSLLAKYLLHNFPTVEYEVMNPSFPTRSSHEVVPFPLDRGTCSNDKVCKSIIEGEDFANEGKGFANGGETFACGGETFAIGGDLFANGGEFPPPSAKYTLSSYAHRHRPLLELKLI</sequence>
<evidence type="ECO:0000313" key="2">
    <source>
        <dbReference type="Proteomes" id="UP001605036"/>
    </source>
</evidence>
<reference evidence="1 2" key="1">
    <citation type="submission" date="2024-09" db="EMBL/GenBank/DDBJ databases">
        <title>Chromosome-scale assembly of Riccia fluitans.</title>
        <authorList>
            <person name="Paukszto L."/>
            <person name="Sawicki J."/>
            <person name="Karawczyk K."/>
            <person name="Piernik-Szablinska J."/>
            <person name="Szczecinska M."/>
            <person name="Mazdziarz M."/>
        </authorList>
    </citation>
    <scope>NUCLEOTIDE SEQUENCE [LARGE SCALE GENOMIC DNA]</scope>
    <source>
        <strain evidence="1">Rf_01</strain>
        <tissue evidence="1">Aerial parts of the thallus</tissue>
    </source>
</reference>
<dbReference type="Proteomes" id="UP001605036">
    <property type="component" value="Unassembled WGS sequence"/>
</dbReference>
<gene>
    <name evidence="1" type="ORF">R1flu_000453</name>
</gene>
<accession>A0ABD1Y0G5</accession>
<dbReference type="AlphaFoldDB" id="A0ABD1Y0G5"/>